<organism evidence="3 4">
    <name type="scientific">Neoarthrinium moseri</name>
    <dbReference type="NCBI Taxonomy" id="1658444"/>
    <lineage>
        <taxon>Eukaryota</taxon>
        <taxon>Fungi</taxon>
        <taxon>Dikarya</taxon>
        <taxon>Ascomycota</taxon>
        <taxon>Pezizomycotina</taxon>
        <taxon>Sordariomycetes</taxon>
        <taxon>Xylariomycetidae</taxon>
        <taxon>Amphisphaeriales</taxon>
        <taxon>Apiosporaceae</taxon>
        <taxon>Neoarthrinium</taxon>
    </lineage>
</organism>
<dbReference type="PANTHER" id="PTHR43591:SF102">
    <property type="entry name" value="S-ADENOSYL-L-METHIONINE-DEPENDENT METHYLTRANSFERASE"/>
    <property type="match status" value="1"/>
</dbReference>
<dbReference type="InterPro" id="IPR029063">
    <property type="entry name" value="SAM-dependent_MTases_sf"/>
</dbReference>
<dbReference type="CDD" id="cd02440">
    <property type="entry name" value="AdoMet_MTases"/>
    <property type="match status" value="1"/>
</dbReference>
<dbReference type="AlphaFoldDB" id="A0A9P9W8A3"/>
<comment type="similarity">
    <text evidence="1">Belongs to the methyltransferase superfamily. LaeA methyltransferase family.</text>
</comment>
<feature type="region of interest" description="Disordered" evidence="2">
    <location>
        <begin position="1"/>
        <end position="34"/>
    </location>
</feature>
<reference evidence="3" key="1">
    <citation type="submission" date="2021-03" db="EMBL/GenBank/DDBJ databases">
        <title>Revisited historic fungal species revealed as producer of novel bioactive compounds through whole genome sequencing and comparative genomics.</title>
        <authorList>
            <person name="Vignolle G.A."/>
            <person name="Hochenegger N."/>
            <person name="Mach R.L."/>
            <person name="Mach-Aigner A.R."/>
            <person name="Javad Rahimi M."/>
            <person name="Salim K.A."/>
            <person name="Chan C.M."/>
            <person name="Lim L.B.L."/>
            <person name="Cai F."/>
            <person name="Druzhinina I.S."/>
            <person name="U'Ren J.M."/>
            <person name="Derntl C."/>
        </authorList>
    </citation>
    <scope>NUCLEOTIDE SEQUENCE</scope>
    <source>
        <strain evidence="3">TUCIM 5799</strain>
    </source>
</reference>
<proteinExistence type="inferred from homology"/>
<sequence>MPDTPETGPGLPPNRATESQRQDPQLSGPFRSQLTDRTYLYTDNLQIEATSTSATAPCSDLEGHPYQSISHYEQQGSSVQDSSQESLLSGAVGFQYGLRDPFQFVPELHELPTSLGLPQFHNAHNFVTDFLVPGTDDEVANRVSSGSSVAEPGSILGESGRTYHGYEPGKYFLPNDAAEQDRLDFQHAALVQLFGDRLFRAPLDPNLKYTLDVATGTGIWALEFAQRFPNAQVIGTDLSLIQPLNLAAPNCQFYRQDAEKDWDFGGILFDYIHLRFTFSCFDNPRGVAQSVFDSLNPGGWVEYQESIFDLGVMGGTAEGTAYKEYCDRCNAGARILRGRDMRTAPCLKGWLEELGYEGVVEEKYLLPANPWPKERKIRRVGLWWLRNALDGLRGIGWKMLQATGLTASEIETLVNNAKAEVRDTSNRFYFTVYVVYGRKPLGHYQRF</sequence>
<feature type="compositionally biased region" description="Polar residues" evidence="2">
    <location>
        <begin position="16"/>
        <end position="34"/>
    </location>
</feature>
<accession>A0A9P9W8A3</accession>
<comment type="caution">
    <text evidence="3">The sequence shown here is derived from an EMBL/GenBank/DDBJ whole genome shotgun (WGS) entry which is preliminary data.</text>
</comment>
<dbReference type="EMBL" id="JAFIMR010000077">
    <property type="protein sequence ID" value="KAI1849523.1"/>
    <property type="molecule type" value="Genomic_DNA"/>
</dbReference>
<evidence type="ECO:0000313" key="4">
    <source>
        <dbReference type="Proteomes" id="UP000829685"/>
    </source>
</evidence>
<dbReference type="GO" id="GO:0008168">
    <property type="term" value="F:methyltransferase activity"/>
    <property type="evidence" value="ECO:0007669"/>
    <property type="project" value="TreeGrafter"/>
</dbReference>
<evidence type="ECO:0000313" key="3">
    <source>
        <dbReference type="EMBL" id="KAI1849523.1"/>
    </source>
</evidence>
<evidence type="ECO:0008006" key="5">
    <source>
        <dbReference type="Google" id="ProtNLM"/>
    </source>
</evidence>
<evidence type="ECO:0000256" key="1">
    <source>
        <dbReference type="ARBA" id="ARBA00038158"/>
    </source>
</evidence>
<keyword evidence="4" id="KW-1185">Reference proteome</keyword>
<dbReference type="Gene3D" id="3.40.50.150">
    <property type="entry name" value="Vaccinia Virus protein VP39"/>
    <property type="match status" value="1"/>
</dbReference>
<protein>
    <recommendedName>
        <fullName evidence="5">S-adenosyl-L-methionine-dependent methyltransferase</fullName>
    </recommendedName>
</protein>
<dbReference type="Proteomes" id="UP000829685">
    <property type="component" value="Unassembled WGS sequence"/>
</dbReference>
<dbReference type="PANTHER" id="PTHR43591">
    <property type="entry name" value="METHYLTRANSFERASE"/>
    <property type="match status" value="1"/>
</dbReference>
<dbReference type="SUPFAM" id="SSF53335">
    <property type="entry name" value="S-adenosyl-L-methionine-dependent methyltransferases"/>
    <property type="match status" value="1"/>
</dbReference>
<evidence type="ECO:0000256" key="2">
    <source>
        <dbReference type="SAM" id="MobiDB-lite"/>
    </source>
</evidence>
<gene>
    <name evidence="3" type="ORF">JX265_013638</name>
</gene>
<dbReference type="Pfam" id="PF13489">
    <property type="entry name" value="Methyltransf_23"/>
    <property type="match status" value="1"/>
</dbReference>
<name>A0A9P9W8A3_9PEZI</name>